<keyword evidence="3" id="KW-1185">Reference proteome</keyword>
<dbReference type="Gramene" id="KFK44256">
    <property type="protein sequence ID" value="KFK44256"/>
    <property type="gene ID" value="AALP_AA1G235000"/>
</dbReference>
<evidence type="ECO:0000256" key="1">
    <source>
        <dbReference type="SAM" id="MobiDB-lite"/>
    </source>
</evidence>
<dbReference type="PANTHER" id="PTHR34194:SF2">
    <property type="entry name" value="F14J8.16 PROTEIN"/>
    <property type="match status" value="1"/>
</dbReference>
<dbReference type="AlphaFoldDB" id="A0A087HQ54"/>
<dbReference type="eggNOG" id="ENOG502S39P">
    <property type="taxonomic scope" value="Eukaryota"/>
</dbReference>
<dbReference type="PANTHER" id="PTHR34194">
    <property type="entry name" value="F14J8.16 PROTEIN"/>
    <property type="match status" value="1"/>
</dbReference>
<accession>A0A087HQ54</accession>
<organism evidence="2 3">
    <name type="scientific">Arabis alpina</name>
    <name type="common">Alpine rock-cress</name>
    <dbReference type="NCBI Taxonomy" id="50452"/>
    <lineage>
        <taxon>Eukaryota</taxon>
        <taxon>Viridiplantae</taxon>
        <taxon>Streptophyta</taxon>
        <taxon>Embryophyta</taxon>
        <taxon>Tracheophyta</taxon>
        <taxon>Spermatophyta</taxon>
        <taxon>Magnoliopsida</taxon>
        <taxon>eudicotyledons</taxon>
        <taxon>Gunneridae</taxon>
        <taxon>Pentapetalae</taxon>
        <taxon>rosids</taxon>
        <taxon>malvids</taxon>
        <taxon>Brassicales</taxon>
        <taxon>Brassicaceae</taxon>
        <taxon>Arabideae</taxon>
        <taxon>Arabis</taxon>
    </lineage>
</organism>
<feature type="region of interest" description="Disordered" evidence="1">
    <location>
        <begin position="199"/>
        <end position="250"/>
    </location>
</feature>
<dbReference type="OrthoDB" id="298344at2759"/>
<reference evidence="3" key="1">
    <citation type="journal article" date="2015" name="Nat. Plants">
        <title>Genome expansion of Arabis alpina linked with retrotransposition and reduced symmetric DNA methylation.</title>
        <authorList>
            <person name="Willing E.M."/>
            <person name="Rawat V."/>
            <person name="Mandakova T."/>
            <person name="Maumus F."/>
            <person name="James G.V."/>
            <person name="Nordstroem K.J."/>
            <person name="Becker C."/>
            <person name="Warthmann N."/>
            <person name="Chica C."/>
            <person name="Szarzynska B."/>
            <person name="Zytnicki M."/>
            <person name="Albani M.C."/>
            <person name="Kiefer C."/>
            <person name="Bergonzi S."/>
            <person name="Castaings L."/>
            <person name="Mateos J.L."/>
            <person name="Berns M.C."/>
            <person name="Bujdoso N."/>
            <person name="Piofczyk T."/>
            <person name="de Lorenzo L."/>
            <person name="Barrero-Sicilia C."/>
            <person name="Mateos I."/>
            <person name="Piednoel M."/>
            <person name="Hagmann J."/>
            <person name="Chen-Min-Tao R."/>
            <person name="Iglesias-Fernandez R."/>
            <person name="Schuster S.C."/>
            <person name="Alonso-Blanco C."/>
            <person name="Roudier F."/>
            <person name="Carbonero P."/>
            <person name="Paz-Ares J."/>
            <person name="Davis S.J."/>
            <person name="Pecinka A."/>
            <person name="Quesneville H."/>
            <person name="Colot V."/>
            <person name="Lysak M.A."/>
            <person name="Weigel D."/>
            <person name="Coupland G."/>
            <person name="Schneeberger K."/>
        </authorList>
    </citation>
    <scope>NUCLEOTIDE SEQUENCE [LARGE SCALE GENOMIC DNA]</scope>
    <source>
        <strain evidence="3">cv. Pajares</strain>
    </source>
</reference>
<evidence type="ECO:0000313" key="2">
    <source>
        <dbReference type="EMBL" id="KFK44256.1"/>
    </source>
</evidence>
<dbReference type="OMA" id="YDIREFK"/>
<proteinExistence type="predicted"/>
<sequence>MRRSDERLTRGTAESRMSVSNNAFSQNVSKPKRQKAHYFYSLTYFQRCACSLYSVTRECEPWRDLRCKKLLSFFLVIKMSDLKNPVPVMRSVKNEPIVMDLDEDVLCDEVNDCRIDAEDMDTSRDSGEPNRSNMQLSLCTHDNDDDDLDTNIDHQYMKLLDSFREDGDSFLSDNPLRSIRYDVDNGGYDLREFKAAREDRNTTRVTKKNVESKPRVNASTEKSTEEAELRRRRNSQRNVEAGKKENSEGQMVLDETYRSYLTWLMENSRSSRTDPEKEVQVKCEEYTMSSSDSDIIVVEDHPFLDEEDSPFVASKNYEAIDVDEDSGGDQRPSWFRKEIMEVLKQPYTEEEYKELNQEASVRRLLTRCRELRDGREITYQTDQVRPSYLDRYPGFKKKLEESLRENDRHRALNLLRGFIFYLTKLARDDAFLPWLDPECLKIRCFPQESSSSSSAVKLEVEQEEY</sequence>
<dbReference type="EMBL" id="CM002869">
    <property type="protein sequence ID" value="KFK44256.1"/>
    <property type="molecule type" value="Genomic_DNA"/>
</dbReference>
<feature type="compositionally biased region" description="Basic and acidic residues" evidence="1">
    <location>
        <begin position="199"/>
        <end position="214"/>
    </location>
</feature>
<protein>
    <submittedName>
        <fullName evidence="2">Uncharacterized protein</fullName>
    </submittedName>
</protein>
<dbReference type="Proteomes" id="UP000029120">
    <property type="component" value="Chromosome 1"/>
</dbReference>
<name>A0A087HQ54_ARAAL</name>
<gene>
    <name evidence="2" type="ordered locus">AALP_Aa1g235000</name>
</gene>
<evidence type="ECO:0000313" key="3">
    <source>
        <dbReference type="Proteomes" id="UP000029120"/>
    </source>
</evidence>